<protein>
    <submittedName>
        <fullName evidence="2">Uncharacterized protein</fullName>
    </submittedName>
</protein>
<dbReference type="EMBL" id="BONQ01000122">
    <property type="protein sequence ID" value="GIG49596.1"/>
    <property type="molecule type" value="Genomic_DNA"/>
</dbReference>
<accession>A0A919PUM7</accession>
<feature type="compositionally biased region" description="Low complexity" evidence="1">
    <location>
        <begin position="92"/>
        <end position="103"/>
    </location>
</feature>
<feature type="compositionally biased region" description="Basic and acidic residues" evidence="1">
    <location>
        <begin position="104"/>
        <end position="117"/>
    </location>
</feature>
<dbReference type="AlphaFoldDB" id="A0A919PUM7"/>
<evidence type="ECO:0000256" key="1">
    <source>
        <dbReference type="SAM" id="MobiDB-lite"/>
    </source>
</evidence>
<reference evidence="2" key="1">
    <citation type="submission" date="2021-01" db="EMBL/GenBank/DDBJ databases">
        <title>Whole genome shotgun sequence of Dactylosporangium siamense NBRC 106093.</title>
        <authorList>
            <person name="Komaki H."/>
            <person name="Tamura T."/>
        </authorList>
    </citation>
    <scope>NUCLEOTIDE SEQUENCE</scope>
    <source>
        <strain evidence="2">NBRC 106093</strain>
    </source>
</reference>
<dbReference type="PROSITE" id="PS51257">
    <property type="entry name" value="PROKAR_LIPOPROTEIN"/>
    <property type="match status" value="1"/>
</dbReference>
<name>A0A919PUM7_9ACTN</name>
<proteinExistence type="predicted"/>
<sequence length="268" mass="28394">MVKAYGIGPVGGEFVRADAGWPPALAAACGHISGSASFRLDGPALAHVIEHSDPDDADALRWLAADLERSDPDAAAASGRLAADLERSDPDAAGASGRLAAGLERSDPDDAAAPRRRDDGSVLAVLVEDLAAPGVDPDAVRLAANLLAGRVEHADGTTTLWRPVGPQELRLVADSGWRRWPPRLPDQPIFYPVLNEAYATQIAREWNIPASGVGHVTRFRVETAFARRYTTRRAGGGHILELWIPAEDVAALNEHLVGTIELVGSYTG</sequence>
<organism evidence="2 3">
    <name type="scientific">Dactylosporangium siamense</name>
    <dbReference type="NCBI Taxonomy" id="685454"/>
    <lineage>
        <taxon>Bacteria</taxon>
        <taxon>Bacillati</taxon>
        <taxon>Actinomycetota</taxon>
        <taxon>Actinomycetes</taxon>
        <taxon>Micromonosporales</taxon>
        <taxon>Micromonosporaceae</taxon>
        <taxon>Dactylosporangium</taxon>
    </lineage>
</organism>
<evidence type="ECO:0000313" key="3">
    <source>
        <dbReference type="Proteomes" id="UP000660611"/>
    </source>
</evidence>
<gene>
    <name evidence="2" type="ORF">Dsi01nite_076370</name>
</gene>
<comment type="caution">
    <text evidence="2">The sequence shown here is derived from an EMBL/GenBank/DDBJ whole genome shotgun (WGS) entry which is preliminary data.</text>
</comment>
<feature type="region of interest" description="Disordered" evidence="1">
    <location>
        <begin position="78"/>
        <end position="117"/>
    </location>
</feature>
<evidence type="ECO:0000313" key="2">
    <source>
        <dbReference type="EMBL" id="GIG49596.1"/>
    </source>
</evidence>
<keyword evidence="3" id="KW-1185">Reference proteome</keyword>
<dbReference type="Proteomes" id="UP000660611">
    <property type="component" value="Unassembled WGS sequence"/>
</dbReference>